<dbReference type="Pfam" id="PF00933">
    <property type="entry name" value="Glyco_hydro_3"/>
    <property type="match status" value="1"/>
</dbReference>
<accession>A0A1V3BWE5</accession>
<dbReference type="RefSeq" id="WP_077689306.1">
    <property type="nucleotide sequence ID" value="NZ_MCOK01000001.1"/>
</dbReference>
<keyword evidence="3" id="KW-0326">Glycosidase</keyword>
<feature type="domain" description="Glycoside hydrolase family 3 N-terminal" evidence="4">
    <location>
        <begin position="35"/>
        <end position="322"/>
    </location>
</feature>
<dbReference type="GO" id="GO:0004553">
    <property type="term" value="F:hydrolase activity, hydrolyzing O-glycosyl compounds"/>
    <property type="evidence" value="ECO:0007669"/>
    <property type="project" value="InterPro"/>
</dbReference>
<dbReference type="InterPro" id="IPR017853">
    <property type="entry name" value="GH"/>
</dbReference>
<organism evidence="5 6">
    <name type="scientific">Nocardiopsis sinuspersici</name>
    <dbReference type="NCBI Taxonomy" id="501010"/>
    <lineage>
        <taxon>Bacteria</taxon>
        <taxon>Bacillati</taxon>
        <taxon>Actinomycetota</taxon>
        <taxon>Actinomycetes</taxon>
        <taxon>Streptosporangiales</taxon>
        <taxon>Nocardiopsidaceae</taxon>
        <taxon>Nocardiopsis</taxon>
    </lineage>
</organism>
<dbReference type="EMBL" id="MCOK01000001">
    <property type="protein sequence ID" value="OOC52954.1"/>
    <property type="molecule type" value="Genomic_DNA"/>
</dbReference>
<comment type="similarity">
    <text evidence="1">Belongs to the glycosyl hydrolase 3 family.</text>
</comment>
<evidence type="ECO:0000313" key="5">
    <source>
        <dbReference type="EMBL" id="OOC52954.1"/>
    </source>
</evidence>
<dbReference type="OrthoDB" id="9805821at2"/>
<reference evidence="6" key="1">
    <citation type="submission" date="2016-08" db="EMBL/GenBank/DDBJ databases">
        <authorList>
            <person name="Tokovenko B."/>
            <person name="Kalinowski J."/>
        </authorList>
    </citation>
    <scope>NUCLEOTIDE SEQUENCE [LARGE SCALE GENOMIC DNA]</scope>
    <source>
        <strain evidence="6">UTMC102</strain>
    </source>
</reference>
<comment type="caution">
    <text evidence="5">The sequence shown here is derived from an EMBL/GenBank/DDBJ whole genome shotgun (WGS) entry which is preliminary data.</text>
</comment>
<dbReference type="InterPro" id="IPR050226">
    <property type="entry name" value="NagZ_Beta-hexosaminidase"/>
</dbReference>
<evidence type="ECO:0000256" key="1">
    <source>
        <dbReference type="ARBA" id="ARBA00005336"/>
    </source>
</evidence>
<keyword evidence="6" id="KW-1185">Reference proteome</keyword>
<name>A0A1V3BWE5_9ACTN</name>
<dbReference type="GO" id="GO:0009254">
    <property type="term" value="P:peptidoglycan turnover"/>
    <property type="evidence" value="ECO:0007669"/>
    <property type="project" value="TreeGrafter"/>
</dbReference>
<evidence type="ECO:0000256" key="3">
    <source>
        <dbReference type="ARBA" id="ARBA00023295"/>
    </source>
</evidence>
<dbReference type="Gene3D" id="3.20.20.300">
    <property type="entry name" value="Glycoside hydrolase, family 3, N-terminal domain"/>
    <property type="match status" value="1"/>
</dbReference>
<dbReference type="PANTHER" id="PTHR30480">
    <property type="entry name" value="BETA-HEXOSAMINIDASE-RELATED"/>
    <property type="match status" value="1"/>
</dbReference>
<evidence type="ECO:0000259" key="4">
    <source>
        <dbReference type="Pfam" id="PF00933"/>
    </source>
</evidence>
<gene>
    <name evidence="5" type="ORF">NOSIN_03235</name>
</gene>
<dbReference type="InterPro" id="IPR036962">
    <property type="entry name" value="Glyco_hydro_3_N_sf"/>
</dbReference>
<keyword evidence="2 5" id="KW-0378">Hydrolase</keyword>
<dbReference type="GO" id="GO:0005975">
    <property type="term" value="P:carbohydrate metabolic process"/>
    <property type="evidence" value="ECO:0007669"/>
    <property type="project" value="InterPro"/>
</dbReference>
<protein>
    <submittedName>
        <fullName evidence="5">Glycoside hydrolase</fullName>
    </submittedName>
</protein>
<dbReference type="SUPFAM" id="SSF51445">
    <property type="entry name" value="(Trans)glycosidases"/>
    <property type="match status" value="1"/>
</dbReference>
<dbReference type="Proteomes" id="UP000189004">
    <property type="component" value="Unassembled WGS sequence"/>
</dbReference>
<evidence type="ECO:0000313" key="6">
    <source>
        <dbReference type="Proteomes" id="UP000189004"/>
    </source>
</evidence>
<dbReference type="AlphaFoldDB" id="A0A1V3BWE5"/>
<evidence type="ECO:0000256" key="2">
    <source>
        <dbReference type="ARBA" id="ARBA00022801"/>
    </source>
</evidence>
<proteinExistence type="inferred from homology"/>
<dbReference type="PANTHER" id="PTHR30480:SF16">
    <property type="entry name" value="GLYCOSIDE HYDROLASE FAMILY 3 DOMAIN PROTEIN"/>
    <property type="match status" value="1"/>
</dbReference>
<dbReference type="InterPro" id="IPR001764">
    <property type="entry name" value="Glyco_hydro_3_N"/>
</dbReference>
<sequence>MPYDPTLARLANATLLVPFESYQAPRWVLDGLADGIAGVCLFHNNLDGPEQVAALNASLAEATDTPLISLDEEGGDVTRIGQARGSDYPGNAALGAVDDPGLTRATLRSLGGRLAELGFNLDLAPSVDVNVADDNPVIGTRSFGADAALVARHAAAAVLGLQEAGVAACAKHFPGHGATSQDSHHVLPRVEADADLLRRRELLPFRAAVEAGVRSILTAHIEMPGLGGDGPATLTPHILNDLLRGELGFTGTVVSDAMEMQGVSGRIGIPEASVRAVASGVDLLCLGRFVYADQVELVRDALVDAVHEGRLPAERLEEAAARNAELRTWIRESASRRAAVPEADGVGLAGARRALLVSGDLPPLNDPYVVEVDAPSGMAVGEVPWGLGPWFPDVERVSPEEAHAERLAAGARGRDLVVVVRDAHRYPGTQALVSRLLSLRPEAVVVEMGLPVWRPGSGTHVSTYGAAHVNGLSAAELLGGAVGVPSPGGS</sequence>
<dbReference type="STRING" id="501010.NOSIN_03235"/>